<dbReference type="EMBL" id="HE797087">
    <property type="protein sequence ID" value="CCM02665.1"/>
    <property type="molecule type" value="Genomic_DNA"/>
</dbReference>
<protein>
    <submittedName>
        <fullName evidence="2">Uncharacterized protein</fullName>
    </submittedName>
</protein>
<dbReference type="Proteomes" id="UP000006352">
    <property type="component" value="Unassembled WGS sequence"/>
</dbReference>
<evidence type="ECO:0000313" key="2">
    <source>
        <dbReference type="EMBL" id="CCM02665.1"/>
    </source>
</evidence>
<dbReference type="OrthoDB" id="3253416at2759"/>
<dbReference type="RefSeq" id="XP_012181948.1">
    <property type="nucleotide sequence ID" value="XM_012326558.1"/>
</dbReference>
<dbReference type="InParanoid" id="J4GPS8"/>
<dbReference type="AlphaFoldDB" id="J4GPS8"/>
<dbReference type="STRING" id="599839.J4GPS8"/>
<sequence>MSHPGQSKYRLNPKPSYTDKMTETRSTIRRIMLQALRDITHDEVATMHYATYWRDIVVRYRVMIDGWPQDIPFKNLSNISNNGILDRLLQGWQSGGIHFRRISDAEFASLCANATTGGETEGAEVSDGE</sequence>
<proteinExistence type="predicted"/>
<evidence type="ECO:0000313" key="3">
    <source>
        <dbReference type="Proteomes" id="UP000006352"/>
    </source>
</evidence>
<dbReference type="HOGENOM" id="CLU_146831_0_0_1"/>
<organism evidence="2 3">
    <name type="scientific">Fibroporia radiculosa</name>
    <dbReference type="NCBI Taxonomy" id="599839"/>
    <lineage>
        <taxon>Eukaryota</taxon>
        <taxon>Fungi</taxon>
        <taxon>Dikarya</taxon>
        <taxon>Basidiomycota</taxon>
        <taxon>Agaricomycotina</taxon>
        <taxon>Agaricomycetes</taxon>
        <taxon>Polyporales</taxon>
        <taxon>Fibroporiaceae</taxon>
        <taxon>Fibroporia</taxon>
    </lineage>
</organism>
<gene>
    <name evidence="2" type="ORF">FIBRA_04769</name>
</gene>
<dbReference type="GeneID" id="24097576"/>
<reference evidence="2 3" key="1">
    <citation type="journal article" date="2012" name="Appl. Environ. Microbiol.">
        <title>Short-read sequencing for genomic analysis of the brown rot fungus Fibroporia radiculosa.</title>
        <authorList>
            <person name="Tang J.D."/>
            <person name="Perkins A.D."/>
            <person name="Sonstegard T.S."/>
            <person name="Schroeder S.G."/>
            <person name="Burgess S.C."/>
            <person name="Diehl S.V."/>
        </authorList>
    </citation>
    <scope>NUCLEOTIDE SEQUENCE [LARGE SCALE GENOMIC DNA]</scope>
    <source>
        <strain evidence="2 3">TFFH 294</strain>
    </source>
</reference>
<feature type="region of interest" description="Disordered" evidence="1">
    <location>
        <begin position="1"/>
        <end position="20"/>
    </location>
</feature>
<accession>J4GPS8</accession>
<name>J4GPS8_9APHY</name>
<keyword evidence="3" id="KW-1185">Reference proteome</keyword>
<evidence type="ECO:0000256" key="1">
    <source>
        <dbReference type="SAM" id="MobiDB-lite"/>
    </source>
</evidence>